<evidence type="ECO:0000256" key="1">
    <source>
        <dbReference type="SAM" id="MobiDB-lite"/>
    </source>
</evidence>
<dbReference type="RefSeq" id="XP_020304980.1">
    <property type="nucleotide sequence ID" value="XM_020451256.1"/>
</dbReference>
<reference evidence="3 4" key="1">
    <citation type="submission" date="2012-04" db="EMBL/GenBank/DDBJ databases">
        <title>The Genome Sequence of Loa loa.</title>
        <authorList>
            <consortium name="The Broad Institute Genome Sequencing Platform"/>
            <consortium name="Broad Institute Genome Sequencing Center for Infectious Disease"/>
            <person name="Nutman T.B."/>
            <person name="Fink D.L."/>
            <person name="Russ C."/>
            <person name="Young S."/>
            <person name="Zeng Q."/>
            <person name="Gargeya S."/>
            <person name="Alvarado L."/>
            <person name="Berlin A."/>
            <person name="Chapman S.B."/>
            <person name="Chen Z."/>
            <person name="Freedman E."/>
            <person name="Gellesch M."/>
            <person name="Goldberg J."/>
            <person name="Griggs A."/>
            <person name="Gujja S."/>
            <person name="Heilman E.R."/>
            <person name="Heiman D."/>
            <person name="Howarth C."/>
            <person name="Mehta T."/>
            <person name="Neiman D."/>
            <person name="Pearson M."/>
            <person name="Roberts A."/>
            <person name="Saif S."/>
            <person name="Shea T."/>
            <person name="Shenoy N."/>
            <person name="Sisk P."/>
            <person name="Stolte C."/>
            <person name="Sykes S."/>
            <person name="White J."/>
            <person name="Yandava C."/>
            <person name="Haas B."/>
            <person name="Henn M.R."/>
            <person name="Nusbaum C."/>
            <person name="Birren B."/>
        </authorList>
    </citation>
    <scope>NUCLEOTIDE SEQUENCE [LARGE SCALE GENOMIC DNA]</scope>
</reference>
<dbReference type="EMBL" id="JH712452">
    <property type="protein sequence ID" value="EJD74038.1"/>
    <property type="molecule type" value="Genomic_DNA"/>
</dbReference>
<evidence type="ECO:0000313" key="5">
    <source>
        <dbReference type="WBParaSite" id="EN70_699"/>
    </source>
</evidence>
<evidence type="ECO:0000313" key="4">
    <source>
        <dbReference type="Proteomes" id="UP000095285"/>
    </source>
</evidence>
<feature type="non-terminal residue" evidence="3">
    <location>
        <position position="1"/>
    </location>
</feature>
<dbReference type="AlphaFoldDB" id="A0A1S0UEM3"/>
<reference evidence="5" key="2">
    <citation type="submission" date="2016-11" db="UniProtKB">
        <authorList>
            <consortium name="WormBaseParasite"/>
        </authorList>
    </citation>
    <scope>IDENTIFICATION</scope>
</reference>
<dbReference type="GeneID" id="9951113"/>
<evidence type="ECO:0000313" key="2">
    <source>
        <dbReference type="EMBL" id="EJD74038.1"/>
    </source>
</evidence>
<dbReference type="EMBL" id="JH712452">
    <property type="protein sequence ID" value="EJD74039.1"/>
    <property type="molecule type" value="Genomic_DNA"/>
</dbReference>
<feature type="compositionally biased region" description="Basic and acidic residues" evidence="1">
    <location>
        <begin position="357"/>
        <end position="371"/>
    </location>
</feature>
<protein>
    <submittedName>
        <fullName evidence="5">Tudor domain-containing protein</fullName>
    </submittedName>
</protein>
<dbReference type="FunCoup" id="A0A1S0UEM3">
    <property type="interactions" value="120"/>
</dbReference>
<dbReference type="Proteomes" id="UP000095285">
    <property type="component" value="Unassembled WGS sequence"/>
</dbReference>
<proteinExistence type="predicted"/>
<feature type="region of interest" description="Disordered" evidence="1">
    <location>
        <begin position="357"/>
        <end position="379"/>
    </location>
</feature>
<sequence>MYIFGEKSDFTDHIIQLIASTSIDAEQHIIGNVSEITSREPIVFIFTVIDCKAVKCLVSYLHEKSPIIFIKQECSDEDMMLIESIIQESLSIRRQLWHDEIMKLSALQGAKAQEERVQKLNHWINNTSDEYYCLSSSEPNFQNNLVEALKVKTPIKCTHQLTTTVSQRPPALHWTSLPQPDEAQITFKIAFPQRWFARSELFELVTKINNAYKWQYQYEWIHGGLFRFEAAKIAIIKHDAETLELSGRIDNAIMDDNSDTVPIKSVWPYLSHALSVVVEYFDELSLQYTIRIIPFGSIFYAESKALPRAFDLTQLLISNDLLKRVAYRDDGILYHLNLAQLFPELKPKTISEISEMKARNDESTGKEKNDLTNDNTFLSLPGRIPGKNSGRRVSFGTVKCIPQSSQKVEPDAEFDDVTNEKPKTEQYENMLDNYVDLILDETMRQIKIS</sequence>
<dbReference type="RefSeq" id="XP_020304981.1">
    <property type="nucleotide sequence ID" value="XM_020451257.1"/>
</dbReference>
<keyword evidence="4" id="KW-1185">Reference proteome</keyword>
<gene>
    <name evidence="2 5" type="ORF">LOAG_18595</name>
</gene>
<evidence type="ECO:0000313" key="3">
    <source>
        <dbReference type="EMBL" id="EJD74039.1"/>
    </source>
</evidence>
<dbReference type="OMA" id="WQYQYEW"/>
<organism evidence="3">
    <name type="scientific">Loa loa</name>
    <name type="common">Eye worm</name>
    <name type="synonym">Filaria loa</name>
    <dbReference type="NCBI Taxonomy" id="7209"/>
    <lineage>
        <taxon>Eukaryota</taxon>
        <taxon>Metazoa</taxon>
        <taxon>Ecdysozoa</taxon>
        <taxon>Nematoda</taxon>
        <taxon>Chromadorea</taxon>
        <taxon>Rhabditida</taxon>
        <taxon>Spirurina</taxon>
        <taxon>Spiruromorpha</taxon>
        <taxon>Filarioidea</taxon>
        <taxon>Onchocercidae</taxon>
        <taxon>Loa</taxon>
    </lineage>
</organism>
<accession>A0A1S0UEM3</accession>
<name>A0A1S0UEM3_LOALO</name>
<dbReference type="WBParaSite" id="EN70_699">
    <property type="protein sequence ID" value="EN70_699"/>
    <property type="gene ID" value="EN70_699"/>
</dbReference>
<dbReference type="CTD" id="9951113"/>
<dbReference type="OrthoDB" id="5773944at2759"/>
<dbReference type="KEGG" id="loa:LOAG_18595"/>